<proteinExistence type="predicted"/>
<comment type="caution">
    <text evidence="1">The sequence shown here is derived from an EMBL/GenBank/DDBJ whole genome shotgun (WGS) entry which is preliminary data.</text>
</comment>
<dbReference type="EMBL" id="PQXF01000072">
    <property type="protein sequence ID" value="PXF57069.1"/>
    <property type="molecule type" value="Genomic_DNA"/>
</dbReference>
<reference evidence="1" key="1">
    <citation type="submission" date="2018-01" db="EMBL/GenBank/DDBJ databases">
        <authorList>
            <person name="Krukenberg V."/>
        </authorList>
    </citation>
    <scope>NUCLEOTIDE SEQUENCE</scope>
    <source>
        <strain evidence="1">E20ANME2</strain>
    </source>
</reference>
<accession>A0AC61KYR9</accession>
<name>A0AC61KYR9_9EURY</name>
<evidence type="ECO:0000313" key="2">
    <source>
        <dbReference type="Proteomes" id="UP000248329"/>
    </source>
</evidence>
<protein>
    <submittedName>
        <fullName evidence="1">Uncharacterized protein</fullName>
    </submittedName>
</protein>
<evidence type="ECO:0000313" key="1">
    <source>
        <dbReference type="EMBL" id="PXF57069.1"/>
    </source>
</evidence>
<sequence length="148" mass="16949">MCNHRKRIPGLQQRFHASGRFKLTREHILHEQDVMVRFIETTVATIDPPSSFLTATKVKEDEIDIFIRQLLAVGLCREGTLSLGKAAEVAIVRNKWEMLLPLNEKGIPIDNTAKDAKRDLETLKKCWADDDHGLQFHTTQSHFQESES</sequence>
<gene>
    <name evidence="1" type="ORF">C4B59_15895</name>
</gene>
<dbReference type="Proteomes" id="UP000248329">
    <property type="component" value="Unassembled WGS sequence"/>
</dbReference>
<organism evidence="1 2">
    <name type="scientific">Candidatus Methanogaster sp</name>
    <dbReference type="NCBI Taxonomy" id="3386292"/>
    <lineage>
        <taxon>Archaea</taxon>
        <taxon>Methanobacteriati</taxon>
        <taxon>Methanobacteriota</taxon>
        <taxon>Stenosarchaea group</taxon>
        <taxon>Methanomicrobia</taxon>
        <taxon>Methanosarcinales</taxon>
        <taxon>ANME-2 cluster</taxon>
        <taxon>Candidatus Methanogasteraceae</taxon>
        <taxon>Candidatus Methanogaster</taxon>
    </lineage>
</organism>